<dbReference type="Proteomes" id="UP001589733">
    <property type="component" value="Unassembled WGS sequence"/>
</dbReference>
<gene>
    <name evidence="1" type="ORF">ACFFLM_17960</name>
</gene>
<organism evidence="1 2">
    <name type="scientific">Deinococcus oregonensis</name>
    <dbReference type="NCBI Taxonomy" id="1805970"/>
    <lineage>
        <taxon>Bacteria</taxon>
        <taxon>Thermotogati</taxon>
        <taxon>Deinococcota</taxon>
        <taxon>Deinococci</taxon>
        <taxon>Deinococcales</taxon>
        <taxon>Deinococcaceae</taxon>
        <taxon>Deinococcus</taxon>
    </lineage>
</organism>
<dbReference type="RefSeq" id="WP_380013484.1">
    <property type="nucleotide sequence ID" value="NZ_JBHLYR010000057.1"/>
</dbReference>
<protein>
    <submittedName>
        <fullName evidence="1">AAA family ATPase</fullName>
    </submittedName>
</protein>
<dbReference type="PANTHER" id="PTHR37807:SF3">
    <property type="entry name" value="OS07G0160300 PROTEIN"/>
    <property type="match status" value="1"/>
</dbReference>
<accession>A0ABV6B3N0</accession>
<dbReference type="InterPro" id="IPR027417">
    <property type="entry name" value="P-loop_NTPase"/>
</dbReference>
<keyword evidence="2" id="KW-1185">Reference proteome</keyword>
<evidence type="ECO:0000313" key="1">
    <source>
        <dbReference type="EMBL" id="MFB9993847.1"/>
    </source>
</evidence>
<name>A0ABV6B3N0_9DEIO</name>
<comment type="caution">
    <text evidence="1">The sequence shown here is derived from an EMBL/GenBank/DDBJ whole genome shotgun (WGS) entry which is preliminary data.</text>
</comment>
<dbReference type="Gene3D" id="3.40.50.300">
    <property type="entry name" value="P-loop containing nucleotide triphosphate hydrolases"/>
    <property type="match status" value="1"/>
</dbReference>
<sequence length="171" mass="18659">MLIIFSGLPGAGKSTLAPGLAAHLNAVYLRLDTIEAALLNAGLPSVGVEGYAVAYALAADALRLGQTVVADCVNPLTITREAWQAVARDNASRTLDIEVICSDRQEHRRRVETRRADQGNWAGRWTPPTWETVAQHDYEPWASTRTIIDTASGEQAELLMRVQALVQNPDR</sequence>
<dbReference type="EMBL" id="JBHLYR010000057">
    <property type="protein sequence ID" value="MFB9993847.1"/>
    <property type="molecule type" value="Genomic_DNA"/>
</dbReference>
<proteinExistence type="predicted"/>
<dbReference type="Pfam" id="PF13671">
    <property type="entry name" value="AAA_33"/>
    <property type="match status" value="1"/>
</dbReference>
<reference evidence="1 2" key="1">
    <citation type="submission" date="2024-09" db="EMBL/GenBank/DDBJ databases">
        <authorList>
            <person name="Sun Q."/>
            <person name="Mori K."/>
        </authorList>
    </citation>
    <scope>NUCLEOTIDE SEQUENCE [LARGE SCALE GENOMIC DNA]</scope>
    <source>
        <strain evidence="1 2">JCM 13503</strain>
    </source>
</reference>
<dbReference type="PANTHER" id="PTHR37807">
    <property type="entry name" value="OS07G0160300 PROTEIN"/>
    <property type="match status" value="1"/>
</dbReference>
<dbReference type="SUPFAM" id="SSF52540">
    <property type="entry name" value="P-loop containing nucleoside triphosphate hydrolases"/>
    <property type="match status" value="1"/>
</dbReference>
<evidence type="ECO:0000313" key="2">
    <source>
        <dbReference type="Proteomes" id="UP001589733"/>
    </source>
</evidence>